<reference evidence="2 3" key="1">
    <citation type="journal article" date="2020" name="Microbiol. Resour. Announc.">
        <title>Draft Genome Sequence of a Cladosporium Species Isolated from the Mesophotic Ascidian Didemnum maculosum.</title>
        <authorList>
            <person name="Gioti A."/>
            <person name="Siaperas R."/>
            <person name="Nikolaivits E."/>
            <person name="Le Goff G."/>
            <person name="Ouazzani J."/>
            <person name="Kotoulas G."/>
            <person name="Topakas E."/>
        </authorList>
    </citation>
    <scope>NUCLEOTIDE SEQUENCE [LARGE SCALE GENOMIC DNA]</scope>
    <source>
        <strain evidence="2 3">TM138-S3</strain>
    </source>
</reference>
<dbReference type="InterPro" id="IPR000182">
    <property type="entry name" value="GNAT_dom"/>
</dbReference>
<feature type="domain" description="N-acetyltransferase" evidence="1">
    <location>
        <begin position="12"/>
        <end position="155"/>
    </location>
</feature>
<protein>
    <recommendedName>
        <fullName evidence="1">N-acetyltransferase domain-containing protein</fullName>
    </recommendedName>
</protein>
<dbReference type="InterPro" id="IPR016181">
    <property type="entry name" value="Acyl_CoA_acyltransferase"/>
</dbReference>
<dbReference type="PANTHER" id="PTHR43233">
    <property type="entry name" value="FAMILY N-ACETYLTRANSFERASE, PUTATIVE (AFU_ORTHOLOGUE AFUA_6G03350)-RELATED"/>
    <property type="match status" value="1"/>
</dbReference>
<dbReference type="SUPFAM" id="SSF55729">
    <property type="entry name" value="Acyl-CoA N-acyltransferases (Nat)"/>
    <property type="match status" value="1"/>
</dbReference>
<dbReference type="Pfam" id="PF00583">
    <property type="entry name" value="Acetyltransf_1"/>
    <property type="match status" value="1"/>
</dbReference>
<evidence type="ECO:0000313" key="3">
    <source>
        <dbReference type="Proteomes" id="UP000803884"/>
    </source>
</evidence>
<dbReference type="PANTHER" id="PTHR43233:SF1">
    <property type="entry name" value="FAMILY N-ACETYLTRANSFERASE, PUTATIVE (AFU_ORTHOLOGUE AFUA_6G03350)-RELATED"/>
    <property type="match status" value="1"/>
</dbReference>
<evidence type="ECO:0000259" key="1">
    <source>
        <dbReference type="PROSITE" id="PS51186"/>
    </source>
</evidence>
<proteinExistence type="predicted"/>
<evidence type="ECO:0000313" key="2">
    <source>
        <dbReference type="EMBL" id="KAL1582642.1"/>
    </source>
</evidence>
<keyword evidence="3" id="KW-1185">Reference proteome</keyword>
<dbReference type="InterPro" id="IPR053144">
    <property type="entry name" value="Acetyltransferase_Butenolide"/>
</dbReference>
<accession>A0AB34KBZ8</accession>
<gene>
    <name evidence="2" type="ORF">WHR41_08749</name>
</gene>
<dbReference type="RefSeq" id="XP_069225749.1">
    <property type="nucleotide sequence ID" value="XM_069377353.1"/>
</dbReference>
<comment type="caution">
    <text evidence="2">The sequence shown here is derived from an EMBL/GenBank/DDBJ whole genome shotgun (WGS) entry which is preliminary data.</text>
</comment>
<dbReference type="GeneID" id="96010191"/>
<dbReference type="EMBL" id="JAAQHG020000046">
    <property type="protein sequence ID" value="KAL1582642.1"/>
    <property type="molecule type" value="Genomic_DNA"/>
</dbReference>
<sequence length="155" mass="17176">MALPSPQTRGAYTLTNLTSSIPLPQLNALFSQPDFHWGKPLSVPQLQKLLNNSICFAILTDQQEIVGFGRMITDHVTVAYINDIYIKQSHRNKGLASWMLECMDEALSSMPDLRGTIMIAERGSGAERLYKAILGMEELGGRDVLLDRKGRGAVE</sequence>
<dbReference type="CDD" id="cd04301">
    <property type="entry name" value="NAT_SF"/>
    <property type="match status" value="1"/>
</dbReference>
<dbReference type="GO" id="GO:0016747">
    <property type="term" value="F:acyltransferase activity, transferring groups other than amino-acyl groups"/>
    <property type="evidence" value="ECO:0007669"/>
    <property type="project" value="InterPro"/>
</dbReference>
<dbReference type="PROSITE" id="PS51186">
    <property type="entry name" value="GNAT"/>
    <property type="match status" value="1"/>
</dbReference>
<name>A0AB34KBZ8_9PEZI</name>
<organism evidence="2 3">
    <name type="scientific">Cladosporium halotolerans</name>
    <dbReference type="NCBI Taxonomy" id="1052096"/>
    <lineage>
        <taxon>Eukaryota</taxon>
        <taxon>Fungi</taxon>
        <taxon>Dikarya</taxon>
        <taxon>Ascomycota</taxon>
        <taxon>Pezizomycotina</taxon>
        <taxon>Dothideomycetes</taxon>
        <taxon>Dothideomycetidae</taxon>
        <taxon>Cladosporiales</taxon>
        <taxon>Cladosporiaceae</taxon>
        <taxon>Cladosporium</taxon>
    </lineage>
</organism>
<dbReference type="AlphaFoldDB" id="A0AB34KBZ8"/>
<dbReference type="Proteomes" id="UP000803884">
    <property type="component" value="Unassembled WGS sequence"/>
</dbReference>
<dbReference type="Gene3D" id="3.40.630.30">
    <property type="match status" value="1"/>
</dbReference>